<dbReference type="InterPro" id="IPR012340">
    <property type="entry name" value="NA-bd_OB-fold"/>
</dbReference>
<dbReference type="Gene3D" id="2.40.50.140">
    <property type="entry name" value="Nucleic acid-binding proteins"/>
    <property type="match status" value="1"/>
</dbReference>
<dbReference type="InterPro" id="IPR000692">
    <property type="entry name" value="Fibrillarin"/>
</dbReference>
<dbReference type="SUPFAM" id="SSF50249">
    <property type="entry name" value="Nucleic acid-binding proteins"/>
    <property type="match status" value="1"/>
</dbReference>
<dbReference type="InterPro" id="IPR029063">
    <property type="entry name" value="SAM-dependent_MTases_sf"/>
</dbReference>
<dbReference type="Pfam" id="PF01269">
    <property type="entry name" value="Fibrillarin"/>
    <property type="match status" value="1"/>
</dbReference>
<name>A0AAP0I6I2_9MAGN</name>
<comment type="caution">
    <text evidence="1">The sequence shown here is derived from an EMBL/GenBank/DDBJ whole genome shotgun (WGS) entry which is preliminary data.</text>
</comment>
<dbReference type="AlphaFoldDB" id="A0AAP0I6I2"/>
<protein>
    <submittedName>
        <fullName evidence="1">Uncharacterized protein</fullName>
    </submittedName>
</protein>
<dbReference type="GO" id="GO:0006364">
    <property type="term" value="P:rRNA processing"/>
    <property type="evidence" value="ECO:0007669"/>
    <property type="project" value="InterPro"/>
</dbReference>
<dbReference type="EMBL" id="JBBNAE010000007">
    <property type="protein sequence ID" value="KAK9109564.1"/>
    <property type="molecule type" value="Genomic_DNA"/>
</dbReference>
<reference evidence="1 2" key="1">
    <citation type="submission" date="2024-01" db="EMBL/GenBank/DDBJ databases">
        <title>Genome assemblies of Stephania.</title>
        <authorList>
            <person name="Yang L."/>
        </authorList>
    </citation>
    <scope>NUCLEOTIDE SEQUENCE [LARGE SCALE GENOMIC DNA]</scope>
    <source>
        <strain evidence="1">QJT</strain>
        <tissue evidence="1">Leaf</tissue>
    </source>
</reference>
<evidence type="ECO:0000313" key="2">
    <source>
        <dbReference type="Proteomes" id="UP001417504"/>
    </source>
</evidence>
<dbReference type="GO" id="GO:0008168">
    <property type="term" value="F:methyltransferase activity"/>
    <property type="evidence" value="ECO:0007669"/>
    <property type="project" value="InterPro"/>
</dbReference>
<accession>A0AAP0I6I2</accession>
<dbReference type="Proteomes" id="UP001417504">
    <property type="component" value="Unassembled WGS sequence"/>
</dbReference>
<evidence type="ECO:0000313" key="1">
    <source>
        <dbReference type="EMBL" id="KAK9109564.1"/>
    </source>
</evidence>
<dbReference type="Gene3D" id="3.40.50.150">
    <property type="entry name" value="Vaccinia Virus protein VP39"/>
    <property type="match status" value="1"/>
</dbReference>
<sequence>MKKTMGTVISHFSALKSIDTVGYPLVFFVITTILKFDELTDFTGSSSKQDGCVSNEMLIDGLQKERIIERNIGTESLIVLRGRCLVMYHHFLHLPCLVKMTTSSLFKELASAVLSGLNDIFIVPGAKVMYLGAASGTSISHISDIVVPMPREKKLLKDIDPNSVNWYADVYVLEKLPVKQGDTSSVQQQRLILVDEEIQATIFGNDINLFESRLQTKVAYRISNAFVKKIEPRYRIVPSLHQWLISRSTLIRQLPDSETFPLLEEAKFVTLEEIDDYLDTDESIDVAVLALIAKPRRHVAKRNEQPACLQELIVVDEWARVEVELTDESGALKVMAYGSIVEDIISLSAKEIMTKTRAIEASKLMATSKLLKSASSFYVYVQADKIVDKTVNQFFLIGISPIKEEVHEQDLNGGGGNTDGLPSANAQTSHLPQPVPCNTKKMDSLCATTQSKETNGEVIVETGEVILHNVASATASSKREISNPTSRSTKLLKPGVVALESKSTSSTSILLG</sequence>
<dbReference type="SMART" id="SM01206">
    <property type="entry name" value="Fibrillarin"/>
    <property type="match status" value="1"/>
</dbReference>
<proteinExistence type="predicted"/>
<organism evidence="1 2">
    <name type="scientific">Stephania japonica</name>
    <dbReference type="NCBI Taxonomy" id="461633"/>
    <lineage>
        <taxon>Eukaryota</taxon>
        <taxon>Viridiplantae</taxon>
        <taxon>Streptophyta</taxon>
        <taxon>Embryophyta</taxon>
        <taxon>Tracheophyta</taxon>
        <taxon>Spermatophyta</taxon>
        <taxon>Magnoliopsida</taxon>
        <taxon>Ranunculales</taxon>
        <taxon>Menispermaceae</taxon>
        <taxon>Menispermoideae</taxon>
        <taxon>Cissampelideae</taxon>
        <taxon>Stephania</taxon>
    </lineage>
</organism>
<gene>
    <name evidence="1" type="ORF">Sjap_017624</name>
</gene>
<keyword evidence="2" id="KW-1185">Reference proteome</keyword>
<dbReference type="GO" id="GO:0003723">
    <property type="term" value="F:RNA binding"/>
    <property type="evidence" value="ECO:0007669"/>
    <property type="project" value="InterPro"/>
</dbReference>